<dbReference type="GO" id="GO:0003985">
    <property type="term" value="F:acetyl-CoA C-acetyltransferase activity"/>
    <property type="evidence" value="ECO:0007669"/>
    <property type="project" value="UniProtKB-EC"/>
</dbReference>
<dbReference type="EMBL" id="BDRX01000015">
    <property type="protein sequence ID" value="GBF90152.1"/>
    <property type="molecule type" value="Genomic_DNA"/>
</dbReference>
<dbReference type="OrthoDB" id="5404651at2759"/>
<dbReference type="FunCoup" id="A0A2V0NU00">
    <property type="interactions" value="1431"/>
</dbReference>
<sequence>MADLASLRPRDAVIVSAVRTPVGAFQGALSALTATQLGGLAIKAAVERAGIAPSAVQEVLFGNVCSANLGQAPATQAAMAGGLPHTVPATTVNKVCASGMKALIFAAQSISAGDADLLVAGGMESMSHVPFYLPAMRGGARMGHAAAVDGLIKDGLWDPSTDVHMGECAELCAERFEITREDMDSNVIETFGRARAAADAGHTEREVVAVEVPSGRRGAKVTVAHDEPLSKMDEAKLRALRPFFKAEGGTVTAGNSSPLSDGACALVVASAERARREGLPALAVVRGYADANQSPEWFTTAPAAAIPKALARSGLSQGDVDFWEINQAFSVVDLANQKLLRLDPATVNAHGGAVALGHPLGATGAIIVARLISVLRANGGRIGCAAICNGGGGASALVIEAIAPAKAQQGPGNA</sequence>
<evidence type="ECO:0000256" key="7">
    <source>
        <dbReference type="PIRSR" id="PIRSR000429-1"/>
    </source>
</evidence>
<keyword evidence="5 8" id="KW-0012">Acyltransferase</keyword>
<dbReference type="AlphaFoldDB" id="A0A2V0NU00"/>
<dbReference type="InterPro" id="IPR002155">
    <property type="entry name" value="Thiolase"/>
</dbReference>
<evidence type="ECO:0000259" key="10">
    <source>
        <dbReference type="Pfam" id="PF02803"/>
    </source>
</evidence>
<dbReference type="Pfam" id="PF00108">
    <property type="entry name" value="Thiolase_N"/>
    <property type="match status" value="1"/>
</dbReference>
<dbReference type="NCBIfam" id="TIGR01930">
    <property type="entry name" value="AcCoA-C-Actrans"/>
    <property type="match status" value="1"/>
</dbReference>
<dbReference type="STRING" id="307507.A0A2V0NU00"/>
<gene>
    <name evidence="11" type="ORF">Rsub_03285</name>
</gene>
<dbReference type="InParanoid" id="A0A2V0NU00"/>
<dbReference type="Gene3D" id="3.40.47.10">
    <property type="match status" value="1"/>
</dbReference>
<feature type="domain" description="Thiolase N-terminal" evidence="9">
    <location>
        <begin position="13"/>
        <end position="271"/>
    </location>
</feature>
<organism evidence="11 12">
    <name type="scientific">Raphidocelis subcapitata</name>
    <dbReference type="NCBI Taxonomy" id="307507"/>
    <lineage>
        <taxon>Eukaryota</taxon>
        <taxon>Viridiplantae</taxon>
        <taxon>Chlorophyta</taxon>
        <taxon>core chlorophytes</taxon>
        <taxon>Chlorophyceae</taxon>
        <taxon>CS clade</taxon>
        <taxon>Sphaeropleales</taxon>
        <taxon>Selenastraceae</taxon>
        <taxon>Raphidocelis</taxon>
    </lineage>
</organism>
<dbReference type="Pfam" id="PF02803">
    <property type="entry name" value="Thiolase_C"/>
    <property type="match status" value="1"/>
</dbReference>
<comment type="similarity">
    <text evidence="1 8">Belongs to the thiolase-like superfamily. Thiolase family.</text>
</comment>
<keyword evidence="12" id="KW-1185">Reference proteome</keyword>
<dbReference type="InterPro" id="IPR020613">
    <property type="entry name" value="Thiolase_CS"/>
</dbReference>
<dbReference type="PIRSF" id="PIRSF000429">
    <property type="entry name" value="Ac-CoA_Ac_transf"/>
    <property type="match status" value="1"/>
</dbReference>
<dbReference type="GO" id="GO:0005739">
    <property type="term" value="C:mitochondrion"/>
    <property type="evidence" value="ECO:0007669"/>
    <property type="project" value="TreeGrafter"/>
</dbReference>
<comment type="caution">
    <text evidence="11">The sequence shown here is derived from an EMBL/GenBank/DDBJ whole genome shotgun (WGS) entry which is preliminary data.</text>
</comment>
<dbReference type="InterPro" id="IPR020615">
    <property type="entry name" value="Thiolase_acyl_enz_int_AS"/>
</dbReference>
<dbReference type="SUPFAM" id="SSF53901">
    <property type="entry name" value="Thiolase-like"/>
    <property type="match status" value="2"/>
</dbReference>
<name>A0A2V0NU00_9CHLO</name>
<dbReference type="CDD" id="cd00751">
    <property type="entry name" value="thiolase"/>
    <property type="match status" value="1"/>
</dbReference>
<feature type="domain" description="Thiolase C-terminal" evidence="10">
    <location>
        <begin position="280"/>
        <end position="400"/>
    </location>
</feature>
<evidence type="ECO:0000256" key="8">
    <source>
        <dbReference type="RuleBase" id="RU003557"/>
    </source>
</evidence>
<evidence type="ECO:0000256" key="4">
    <source>
        <dbReference type="ARBA" id="ARBA00022958"/>
    </source>
</evidence>
<dbReference type="PROSITE" id="PS00098">
    <property type="entry name" value="THIOLASE_1"/>
    <property type="match status" value="1"/>
</dbReference>
<keyword evidence="3" id="KW-0479">Metal-binding</keyword>
<proteinExistence type="inferred from homology"/>
<dbReference type="InterPro" id="IPR020616">
    <property type="entry name" value="Thiolase_N"/>
</dbReference>
<evidence type="ECO:0000256" key="2">
    <source>
        <dbReference type="ARBA" id="ARBA00022679"/>
    </source>
</evidence>
<keyword evidence="2 8" id="KW-0808">Transferase</keyword>
<dbReference type="PROSITE" id="PS00737">
    <property type="entry name" value="THIOLASE_2"/>
    <property type="match status" value="1"/>
</dbReference>
<reference evidence="11 12" key="1">
    <citation type="journal article" date="2018" name="Sci. Rep.">
        <title>Raphidocelis subcapitata (=Pseudokirchneriella subcapitata) provides an insight into genome evolution and environmental adaptations in the Sphaeropleales.</title>
        <authorList>
            <person name="Suzuki S."/>
            <person name="Yamaguchi H."/>
            <person name="Nakajima N."/>
            <person name="Kawachi M."/>
        </authorList>
    </citation>
    <scope>NUCLEOTIDE SEQUENCE [LARGE SCALE GENOMIC DNA]</scope>
    <source>
        <strain evidence="11 12">NIES-35</strain>
    </source>
</reference>
<dbReference type="FunFam" id="3.40.47.10:FF:000007">
    <property type="entry name" value="acetyl-CoA acetyltransferase, mitochondrial"/>
    <property type="match status" value="1"/>
</dbReference>
<keyword evidence="4" id="KW-0630">Potassium</keyword>
<evidence type="ECO:0000256" key="6">
    <source>
        <dbReference type="ARBA" id="ARBA00052235"/>
    </source>
</evidence>
<evidence type="ECO:0000256" key="5">
    <source>
        <dbReference type="ARBA" id="ARBA00023315"/>
    </source>
</evidence>
<dbReference type="PANTHER" id="PTHR18919">
    <property type="entry name" value="ACETYL-COA C-ACYLTRANSFERASE"/>
    <property type="match status" value="1"/>
</dbReference>
<accession>A0A2V0NU00</accession>
<dbReference type="InterPro" id="IPR020617">
    <property type="entry name" value="Thiolase_C"/>
</dbReference>
<dbReference type="InterPro" id="IPR016039">
    <property type="entry name" value="Thiolase-like"/>
</dbReference>
<feature type="active site" description="Acyl-thioester intermediate" evidence="7">
    <location>
        <position position="96"/>
    </location>
</feature>
<feature type="active site" description="Proton acceptor" evidence="7">
    <location>
        <position position="358"/>
    </location>
</feature>
<dbReference type="Proteomes" id="UP000247498">
    <property type="component" value="Unassembled WGS sequence"/>
</dbReference>
<evidence type="ECO:0000313" key="11">
    <source>
        <dbReference type="EMBL" id="GBF90152.1"/>
    </source>
</evidence>
<evidence type="ECO:0000256" key="3">
    <source>
        <dbReference type="ARBA" id="ARBA00022723"/>
    </source>
</evidence>
<dbReference type="GO" id="GO:0006635">
    <property type="term" value="P:fatty acid beta-oxidation"/>
    <property type="evidence" value="ECO:0007669"/>
    <property type="project" value="TreeGrafter"/>
</dbReference>
<feature type="active site" description="Proton acceptor" evidence="7">
    <location>
        <position position="388"/>
    </location>
</feature>
<protein>
    <submittedName>
        <fullName evidence="11">Uncharacterized protein</fullName>
    </submittedName>
</protein>
<evidence type="ECO:0000259" key="9">
    <source>
        <dbReference type="Pfam" id="PF00108"/>
    </source>
</evidence>
<evidence type="ECO:0000313" key="12">
    <source>
        <dbReference type="Proteomes" id="UP000247498"/>
    </source>
</evidence>
<comment type="catalytic activity">
    <reaction evidence="6">
        <text>2 acetyl-CoA = acetoacetyl-CoA + CoA</text>
        <dbReference type="Rhea" id="RHEA:21036"/>
        <dbReference type="ChEBI" id="CHEBI:57286"/>
        <dbReference type="ChEBI" id="CHEBI:57287"/>
        <dbReference type="ChEBI" id="CHEBI:57288"/>
        <dbReference type="EC" id="2.3.1.9"/>
    </reaction>
    <physiologicalReaction direction="left-to-right" evidence="6">
        <dbReference type="Rhea" id="RHEA:21037"/>
    </physiologicalReaction>
</comment>
<evidence type="ECO:0000256" key="1">
    <source>
        <dbReference type="ARBA" id="ARBA00010982"/>
    </source>
</evidence>
<dbReference type="GO" id="GO:0046872">
    <property type="term" value="F:metal ion binding"/>
    <property type="evidence" value="ECO:0007669"/>
    <property type="project" value="UniProtKB-KW"/>
</dbReference>
<dbReference type="PANTHER" id="PTHR18919:SF156">
    <property type="entry name" value="ACETYL-COA ACETYLTRANSFERASE, MITOCHONDRIAL"/>
    <property type="match status" value="1"/>
</dbReference>